<keyword evidence="9" id="KW-1185">Reference proteome</keyword>
<dbReference type="EMBL" id="CP032419">
    <property type="protein sequence ID" value="AYC30952.1"/>
    <property type="molecule type" value="Genomic_DNA"/>
</dbReference>
<dbReference type="PANTHER" id="PTHR45138:SF9">
    <property type="entry name" value="DIGUANYLATE CYCLASE DGCM-RELATED"/>
    <property type="match status" value="1"/>
</dbReference>
<evidence type="ECO:0000313" key="8">
    <source>
        <dbReference type="EMBL" id="AYC30952.1"/>
    </source>
</evidence>
<dbReference type="InterPro" id="IPR011622">
    <property type="entry name" value="7TMR_DISM_rcpt_extracell_dom2"/>
</dbReference>
<dbReference type="NCBIfam" id="TIGR00254">
    <property type="entry name" value="GGDEF"/>
    <property type="match status" value="1"/>
</dbReference>
<feature type="transmembrane region" description="Helical" evidence="6">
    <location>
        <begin position="123"/>
        <end position="144"/>
    </location>
</feature>
<dbReference type="GO" id="GO:0052621">
    <property type="term" value="F:diguanylate cyclase activity"/>
    <property type="evidence" value="ECO:0007669"/>
    <property type="project" value="UniProtKB-EC"/>
</dbReference>
<evidence type="ECO:0000256" key="1">
    <source>
        <dbReference type="ARBA" id="ARBA00001946"/>
    </source>
</evidence>
<organism evidence="8 9">
    <name type="scientific">Pseudomonas cavernae</name>
    <dbReference type="NCBI Taxonomy" id="2320867"/>
    <lineage>
        <taxon>Bacteria</taxon>
        <taxon>Pseudomonadati</taxon>
        <taxon>Pseudomonadota</taxon>
        <taxon>Gammaproteobacteria</taxon>
        <taxon>Pseudomonadales</taxon>
        <taxon>Pseudomonadaceae</taxon>
        <taxon>Pseudomonas</taxon>
    </lineage>
</organism>
<feature type="transmembrane region" description="Helical" evidence="6">
    <location>
        <begin position="64"/>
        <end position="86"/>
    </location>
</feature>
<feature type="transmembrane region" description="Helical" evidence="6">
    <location>
        <begin position="220"/>
        <end position="241"/>
    </location>
</feature>
<dbReference type="InterPro" id="IPR000160">
    <property type="entry name" value="GGDEF_dom"/>
</dbReference>
<evidence type="ECO:0000256" key="3">
    <source>
        <dbReference type="ARBA" id="ARBA00012528"/>
    </source>
</evidence>
<dbReference type="GO" id="GO:0005886">
    <property type="term" value="C:plasma membrane"/>
    <property type="evidence" value="ECO:0007669"/>
    <property type="project" value="UniProtKB-SubCell"/>
</dbReference>
<keyword evidence="6" id="KW-1133">Transmembrane helix</keyword>
<dbReference type="GO" id="GO:1902201">
    <property type="term" value="P:negative regulation of bacterial-type flagellum-dependent cell motility"/>
    <property type="evidence" value="ECO:0007669"/>
    <property type="project" value="TreeGrafter"/>
</dbReference>
<dbReference type="KEGG" id="pcav:D3880_00480"/>
<comment type="catalytic activity">
    <reaction evidence="4">
        <text>2 GTP = 3',3'-c-di-GMP + 2 diphosphate</text>
        <dbReference type="Rhea" id="RHEA:24898"/>
        <dbReference type="ChEBI" id="CHEBI:33019"/>
        <dbReference type="ChEBI" id="CHEBI:37565"/>
        <dbReference type="ChEBI" id="CHEBI:58805"/>
        <dbReference type="EC" id="2.7.7.65"/>
    </reaction>
</comment>
<comment type="subcellular location">
    <subcellularLocation>
        <location evidence="2">Cell inner membrane</location>
    </subcellularLocation>
</comment>
<dbReference type="InterPro" id="IPR029787">
    <property type="entry name" value="Nucleotide_cyclase"/>
</dbReference>
<dbReference type="CDD" id="cd01949">
    <property type="entry name" value="GGDEF"/>
    <property type="match status" value="1"/>
</dbReference>
<dbReference type="InterPro" id="IPR011623">
    <property type="entry name" value="7TMR_DISM_rcpt_extracell_dom1"/>
</dbReference>
<keyword evidence="6" id="KW-0812">Transmembrane</keyword>
<dbReference type="GO" id="GO:0043709">
    <property type="term" value="P:cell adhesion involved in single-species biofilm formation"/>
    <property type="evidence" value="ECO:0007669"/>
    <property type="project" value="TreeGrafter"/>
</dbReference>
<keyword evidence="6" id="KW-0472">Membrane</keyword>
<dbReference type="SUPFAM" id="SSF55073">
    <property type="entry name" value="Nucleotide cyclase"/>
    <property type="match status" value="1"/>
</dbReference>
<dbReference type="FunFam" id="3.30.70.270:FF:000001">
    <property type="entry name" value="Diguanylate cyclase domain protein"/>
    <property type="match status" value="1"/>
</dbReference>
<protein>
    <recommendedName>
        <fullName evidence="3">diguanylate cyclase</fullName>
        <ecNumber evidence="3">2.7.7.65</ecNumber>
    </recommendedName>
</protein>
<dbReference type="Pfam" id="PF00990">
    <property type="entry name" value="GGDEF"/>
    <property type="match status" value="1"/>
</dbReference>
<dbReference type="OrthoDB" id="9803824at2"/>
<dbReference type="Proteomes" id="UP000265560">
    <property type="component" value="Chromosome"/>
</dbReference>
<feature type="transmembrane region" description="Helical" evidence="6">
    <location>
        <begin position="93"/>
        <end position="117"/>
    </location>
</feature>
<dbReference type="Gene3D" id="3.30.70.270">
    <property type="match status" value="1"/>
</dbReference>
<accession>A0A385Z016</accession>
<feature type="domain" description="GGDEF" evidence="7">
    <location>
        <begin position="374"/>
        <end position="509"/>
    </location>
</feature>
<gene>
    <name evidence="8" type="ORF">D3880_00480</name>
</gene>
<name>A0A385Z016_9PSED</name>
<proteinExistence type="predicted"/>
<feature type="coiled-coil region" evidence="5">
    <location>
        <begin position="290"/>
        <end position="346"/>
    </location>
</feature>
<sequence>MHAGTTLPASSRPLAQRLPVFPLALAPGERVTAYLHVQSFGPLIVPMALMDAPSLHRQELLDSILISLFFGAMLVMLLYNASLWLFTRDRSYGYYALYLLMSLCYTLALTGFGPLYLGLDGPWLAIRMYTVGGTLCFVLAGLYLHHFLELQRQGGWLKWLNHASIGYWSLTSLLLLLAPYSALLHLLNPQLMSLVSIVFGLATGLYLWAKGNPSAKLFTLAWALLILSSLACMLALAGHLPLNDLTLNSQLLGMAVEFTLLSIALAERINRERAQRIQAQQDTLAYAERLAREREEKLHAQQQALRIQRQTNEELEQRVRQRTQDLEQAKLRLESAITELARLSQTDPLTELCNRRHFDECIRQELCRAKRSQTPLALLMIDIDHFKALNDNHGHPFGDECLRAVAVLLRQFSQRAGDLAARFGGEEFILLLPGTHRTAAGLLAENLRQAIAALALQHDGQTVRLSASIGLIAEVPHLDAGVDELIKLADAALYRAKRAGRNRVVDAAEEPVDSPA</sequence>
<evidence type="ECO:0000256" key="5">
    <source>
        <dbReference type="SAM" id="Coils"/>
    </source>
</evidence>
<reference evidence="9" key="1">
    <citation type="submission" date="2018-09" db="EMBL/GenBank/DDBJ databases">
        <authorList>
            <person name="Zhu H."/>
        </authorList>
    </citation>
    <scope>NUCLEOTIDE SEQUENCE [LARGE SCALE GENOMIC DNA]</scope>
    <source>
        <strain evidence="9">K2W31S-8</strain>
    </source>
</reference>
<dbReference type="PROSITE" id="PS50887">
    <property type="entry name" value="GGDEF"/>
    <property type="match status" value="1"/>
</dbReference>
<comment type="cofactor">
    <cofactor evidence="1">
        <name>Mg(2+)</name>
        <dbReference type="ChEBI" id="CHEBI:18420"/>
    </cofactor>
</comment>
<dbReference type="PANTHER" id="PTHR45138">
    <property type="entry name" value="REGULATORY COMPONENTS OF SENSORY TRANSDUCTION SYSTEM"/>
    <property type="match status" value="1"/>
</dbReference>
<evidence type="ECO:0000313" key="9">
    <source>
        <dbReference type="Proteomes" id="UP000265560"/>
    </source>
</evidence>
<dbReference type="Pfam" id="PF07696">
    <property type="entry name" value="7TMR-DISMED2"/>
    <property type="match status" value="1"/>
</dbReference>
<dbReference type="Gene3D" id="2.60.40.2380">
    <property type="match status" value="1"/>
</dbReference>
<dbReference type="EC" id="2.7.7.65" evidence="3"/>
<evidence type="ECO:0000256" key="6">
    <source>
        <dbReference type="SAM" id="Phobius"/>
    </source>
</evidence>
<keyword evidence="5" id="KW-0175">Coiled coil</keyword>
<dbReference type="AlphaFoldDB" id="A0A385Z016"/>
<dbReference type="SMART" id="SM00267">
    <property type="entry name" value="GGDEF"/>
    <property type="match status" value="1"/>
</dbReference>
<dbReference type="InterPro" id="IPR050469">
    <property type="entry name" value="Diguanylate_Cyclase"/>
</dbReference>
<feature type="transmembrane region" description="Helical" evidence="6">
    <location>
        <begin position="165"/>
        <end position="184"/>
    </location>
</feature>
<dbReference type="Pfam" id="PF07695">
    <property type="entry name" value="7TMR-DISM_7TM"/>
    <property type="match status" value="1"/>
</dbReference>
<evidence type="ECO:0000256" key="2">
    <source>
        <dbReference type="ARBA" id="ARBA00004533"/>
    </source>
</evidence>
<feature type="transmembrane region" description="Helical" evidence="6">
    <location>
        <begin position="190"/>
        <end position="208"/>
    </location>
</feature>
<evidence type="ECO:0000256" key="4">
    <source>
        <dbReference type="ARBA" id="ARBA00034247"/>
    </source>
</evidence>
<evidence type="ECO:0000259" key="7">
    <source>
        <dbReference type="PROSITE" id="PS50887"/>
    </source>
</evidence>
<dbReference type="InterPro" id="IPR043128">
    <property type="entry name" value="Rev_trsase/Diguanyl_cyclase"/>
</dbReference>